<dbReference type="GO" id="GO:0016787">
    <property type="term" value="F:hydrolase activity"/>
    <property type="evidence" value="ECO:0007669"/>
    <property type="project" value="UniProtKB-KW"/>
</dbReference>
<dbReference type="NCBIfam" id="NF045966">
    <property type="entry name" value="YcsE_rel_Pase"/>
    <property type="match status" value="1"/>
</dbReference>
<dbReference type="Gene3D" id="3.30.1240.10">
    <property type="match status" value="1"/>
</dbReference>
<gene>
    <name evidence="1" type="ORF">NV226_02515</name>
</gene>
<dbReference type="InterPro" id="IPR006379">
    <property type="entry name" value="HAD-SF_hydro_IIB"/>
</dbReference>
<dbReference type="Gene3D" id="3.40.50.1000">
    <property type="entry name" value="HAD superfamily/HAD-like"/>
    <property type="match status" value="1"/>
</dbReference>
<keyword evidence="1" id="KW-0378">Hydrolase</keyword>
<evidence type="ECO:0000313" key="2">
    <source>
        <dbReference type="Proteomes" id="UP001059252"/>
    </source>
</evidence>
<dbReference type="NCBIfam" id="TIGR01484">
    <property type="entry name" value="HAD-SF-IIB"/>
    <property type="match status" value="1"/>
</dbReference>
<reference evidence="1" key="1">
    <citation type="submission" date="2022-08" db="EMBL/GenBank/DDBJ databases">
        <title>Complete genome of Mycoplasma iguanae type strain 2327.</title>
        <authorList>
            <person name="Spergser J."/>
        </authorList>
    </citation>
    <scope>NUCLEOTIDE SEQUENCE</scope>
    <source>
        <strain evidence="1">2327</strain>
    </source>
</reference>
<protein>
    <submittedName>
        <fullName evidence="1">Cof-type HAD-IIB family hydrolase</fullName>
    </submittedName>
</protein>
<proteinExistence type="predicted"/>
<sequence>MNNKFNQIKVFAFDVDGTILPYGQEEVSTEIEYMFEKLKQKRYTTVVATGRDMLTIGSIINVANIDYFIGANGAFIYDMKEKSIIWEALFDFDDYKKIEDFLLNKEVCPFSVMTENAAFNSEGFDLNNWFLEKYQNDFQDLSKLNREEKIHIITVKTGEDEFIDKVSKFIEENNLAMEINSKWSKGFFIAPKGINKASTISVLCKLLNKEWNIENHVMAFGDSSNDVHMIKEAAWGVVVEDAYQELKNIANDIAPSASENGTKLYLEKQGII</sequence>
<evidence type="ECO:0000313" key="1">
    <source>
        <dbReference type="EMBL" id="UVD81576.1"/>
    </source>
</evidence>
<name>A0ABY5R7T9_9MOLU</name>
<dbReference type="PANTHER" id="PTHR10000:SF8">
    <property type="entry name" value="HAD SUPERFAMILY HYDROLASE-LIKE, TYPE 3"/>
    <property type="match status" value="1"/>
</dbReference>
<keyword evidence="2" id="KW-1185">Reference proteome</keyword>
<dbReference type="InterPro" id="IPR023214">
    <property type="entry name" value="HAD_sf"/>
</dbReference>
<dbReference type="PANTHER" id="PTHR10000">
    <property type="entry name" value="PHOSPHOSERINE PHOSPHATASE"/>
    <property type="match status" value="1"/>
</dbReference>
<dbReference type="Proteomes" id="UP001059252">
    <property type="component" value="Chromosome"/>
</dbReference>
<accession>A0ABY5R7T9</accession>
<organism evidence="1 2">
    <name type="scientific">Mycoplasma iguanae</name>
    <dbReference type="NCBI Taxonomy" id="292461"/>
    <lineage>
        <taxon>Bacteria</taxon>
        <taxon>Bacillati</taxon>
        <taxon>Mycoplasmatota</taxon>
        <taxon>Mollicutes</taxon>
        <taxon>Mycoplasmataceae</taxon>
        <taxon>Mycoplasma</taxon>
    </lineage>
</organism>
<dbReference type="SUPFAM" id="SSF56784">
    <property type="entry name" value="HAD-like"/>
    <property type="match status" value="1"/>
</dbReference>
<dbReference type="Pfam" id="PF08282">
    <property type="entry name" value="Hydrolase_3"/>
    <property type="match status" value="1"/>
</dbReference>
<dbReference type="EMBL" id="CP102734">
    <property type="protein sequence ID" value="UVD81576.1"/>
    <property type="molecule type" value="Genomic_DNA"/>
</dbReference>
<dbReference type="InterPro" id="IPR036412">
    <property type="entry name" value="HAD-like_sf"/>
</dbReference>
<dbReference type="RefSeq" id="WP_258210750.1">
    <property type="nucleotide sequence ID" value="NZ_CP102734.1"/>
</dbReference>